<dbReference type="EMBL" id="BOOW01000043">
    <property type="protein sequence ID" value="GII96299.1"/>
    <property type="molecule type" value="Genomic_DNA"/>
</dbReference>
<keyword evidence="2" id="KW-1185">Reference proteome</keyword>
<evidence type="ECO:0000313" key="2">
    <source>
        <dbReference type="Proteomes" id="UP000606172"/>
    </source>
</evidence>
<proteinExistence type="predicted"/>
<reference evidence="1" key="1">
    <citation type="submission" date="2021-01" db="EMBL/GenBank/DDBJ databases">
        <title>Whole genome shotgun sequence of Sinosporangium siamense NBRC 109515.</title>
        <authorList>
            <person name="Komaki H."/>
            <person name="Tamura T."/>
        </authorList>
    </citation>
    <scope>NUCLEOTIDE SEQUENCE</scope>
    <source>
        <strain evidence="1">NBRC 109515</strain>
    </source>
</reference>
<organism evidence="1 2">
    <name type="scientific">Sinosporangium siamense</name>
    <dbReference type="NCBI Taxonomy" id="1367973"/>
    <lineage>
        <taxon>Bacteria</taxon>
        <taxon>Bacillati</taxon>
        <taxon>Actinomycetota</taxon>
        <taxon>Actinomycetes</taxon>
        <taxon>Streptosporangiales</taxon>
        <taxon>Streptosporangiaceae</taxon>
        <taxon>Sinosporangium</taxon>
    </lineage>
</organism>
<comment type="caution">
    <text evidence="1">The sequence shown here is derived from an EMBL/GenBank/DDBJ whole genome shotgun (WGS) entry which is preliminary data.</text>
</comment>
<evidence type="ECO:0000313" key="1">
    <source>
        <dbReference type="EMBL" id="GII96299.1"/>
    </source>
</evidence>
<dbReference type="Proteomes" id="UP000606172">
    <property type="component" value="Unassembled WGS sequence"/>
</dbReference>
<sequence>MVGYPRDVGAGWLEPLLTYPGRLDVSLHIEPVPQAVAAMRLRRQLARLESASRTDAEQGRLQDFATEAAADDATDLAASLARGHGRLFKVGLYLTIHAHGQNGLAAEIERVQTLAASLLLDPQPTTFRALQGLGHEPPSLTTWRQQPLSWTRPAAGWRWALARHNDTRHLDFRNG</sequence>
<accession>A0A919RPK5</accession>
<protein>
    <submittedName>
        <fullName evidence="1">Uncharacterized protein</fullName>
    </submittedName>
</protein>
<gene>
    <name evidence="1" type="ORF">Ssi02_65300</name>
</gene>
<dbReference type="AlphaFoldDB" id="A0A919RPK5"/>
<name>A0A919RPK5_9ACTN</name>